<gene>
    <name evidence="1" type="ORF">DL346_20100</name>
</gene>
<comment type="caution">
    <text evidence="1">The sequence shown here is derived from an EMBL/GenBank/DDBJ whole genome shotgun (WGS) entry which is preliminary data.</text>
</comment>
<protein>
    <submittedName>
        <fullName evidence="1">Uncharacterized protein</fullName>
    </submittedName>
</protein>
<dbReference type="RefSeq" id="WP_112884175.1">
    <property type="nucleotide sequence ID" value="NZ_QLUW01000004.1"/>
</dbReference>
<name>A0A328U3A7_9BACL</name>
<accession>A0A328U3A7</accession>
<dbReference type="AlphaFoldDB" id="A0A328U3A7"/>
<evidence type="ECO:0000313" key="1">
    <source>
        <dbReference type="EMBL" id="RAP74386.1"/>
    </source>
</evidence>
<organism evidence="1 2">
    <name type="scientific">Paenibacillus montanisoli</name>
    <dbReference type="NCBI Taxonomy" id="2081970"/>
    <lineage>
        <taxon>Bacteria</taxon>
        <taxon>Bacillati</taxon>
        <taxon>Bacillota</taxon>
        <taxon>Bacilli</taxon>
        <taxon>Bacillales</taxon>
        <taxon>Paenibacillaceae</taxon>
        <taxon>Paenibacillus</taxon>
    </lineage>
</organism>
<evidence type="ECO:0000313" key="2">
    <source>
        <dbReference type="Proteomes" id="UP000249260"/>
    </source>
</evidence>
<sequence>MESLPWEKHYIEYGMFKIWTNYDRARNVIVIHHSQDGCGYTPDAHNGRPGRLKGLNAMGPMGAWHSSYWGANDPDECYDPDLEDDVYVAYGIRPIDVYHCTHCLEKEHDRKYEEAMASRVLEVEGYFKGNRSNIIPFPRLGWD</sequence>
<keyword evidence="2" id="KW-1185">Reference proteome</keyword>
<proteinExistence type="predicted"/>
<dbReference type="EMBL" id="QLUW01000004">
    <property type="protein sequence ID" value="RAP74386.1"/>
    <property type="molecule type" value="Genomic_DNA"/>
</dbReference>
<dbReference type="Proteomes" id="UP000249260">
    <property type="component" value="Unassembled WGS sequence"/>
</dbReference>
<reference evidence="1 2" key="1">
    <citation type="submission" date="2018-06" db="EMBL/GenBank/DDBJ databases">
        <title>Paenibacillus montanisoli sp. nov., isolated from mountain area soil.</title>
        <authorList>
            <person name="Wu M."/>
        </authorList>
    </citation>
    <scope>NUCLEOTIDE SEQUENCE [LARGE SCALE GENOMIC DNA]</scope>
    <source>
        <strain evidence="1 2">RA17</strain>
    </source>
</reference>